<dbReference type="InterPro" id="IPR003599">
    <property type="entry name" value="Ig_sub"/>
</dbReference>
<dbReference type="InterPro" id="IPR013783">
    <property type="entry name" value="Ig-like_fold"/>
</dbReference>
<gene>
    <name evidence="11" type="primary">FAM187A</name>
</gene>
<dbReference type="InParanoid" id="A0A6P8PFD5"/>
<feature type="transmembrane region" description="Helical" evidence="8">
    <location>
        <begin position="385"/>
        <end position="407"/>
    </location>
</feature>
<dbReference type="InterPro" id="IPR036179">
    <property type="entry name" value="Ig-like_dom_sf"/>
</dbReference>
<evidence type="ECO:0000256" key="6">
    <source>
        <dbReference type="ARBA" id="ARBA00023136"/>
    </source>
</evidence>
<protein>
    <submittedName>
        <fullName evidence="11">Ig-like V-type domain-containing protein FAM187A</fullName>
    </submittedName>
</protein>
<dbReference type="Gene3D" id="2.60.40.10">
    <property type="entry name" value="Immunoglobulins"/>
    <property type="match status" value="1"/>
</dbReference>
<dbReference type="PANTHER" id="PTHR32178:SF7">
    <property type="entry name" value="IG-LIKE V-TYPE DOMAIN-CONTAINING PROTEIN FAM187A"/>
    <property type="match status" value="1"/>
</dbReference>
<dbReference type="FunCoup" id="A0A6P8PFD5">
    <property type="interactions" value="85"/>
</dbReference>
<keyword evidence="6 8" id="KW-0472">Membrane</keyword>
<keyword evidence="7" id="KW-0325">Glycoprotein</keyword>
<keyword evidence="3 8" id="KW-0812">Transmembrane</keyword>
<dbReference type="PANTHER" id="PTHR32178">
    <property type="entry name" value="FAM187"/>
    <property type="match status" value="1"/>
</dbReference>
<dbReference type="KEGG" id="gsh:117347132"/>
<organism evidence="10 11">
    <name type="scientific">Geotrypetes seraphini</name>
    <name type="common">Gaboon caecilian</name>
    <name type="synonym">Caecilia seraphini</name>
    <dbReference type="NCBI Taxonomy" id="260995"/>
    <lineage>
        <taxon>Eukaryota</taxon>
        <taxon>Metazoa</taxon>
        <taxon>Chordata</taxon>
        <taxon>Craniata</taxon>
        <taxon>Vertebrata</taxon>
        <taxon>Euteleostomi</taxon>
        <taxon>Amphibia</taxon>
        <taxon>Gymnophiona</taxon>
        <taxon>Geotrypetes</taxon>
    </lineage>
</organism>
<evidence type="ECO:0000313" key="11">
    <source>
        <dbReference type="RefSeq" id="XP_033773453.1"/>
    </source>
</evidence>
<evidence type="ECO:0000256" key="1">
    <source>
        <dbReference type="ARBA" id="ARBA00004479"/>
    </source>
</evidence>
<dbReference type="GeneID" id="117347132"/>
<evidence type="ECO:0000256" key="7">
    <source>
        <dbReference type="ARBA" id="ARBA00023180"/>
    </source>
</evidence>
<reference evidence="11" key="1">
    <citation type="submission" date="2025-08" db="UniProtKB">
        <authorList>
            <consortium name="RefSeq"/>
        </authorList>
    </citation>
    <scope>IDENTIFICATION</scope>
</reference>
<dbReference type="Proteomes" id="UP000515159">
    <property type="component" value="Chromosome 13"/>
</dbReference>
<feature type="domain" description="Ig-like" evidence="9">
    <location>
        <begin position="276"/>
        <end position="354"/>
    </location>
</feature>
<dbReference type="GO" id="GO:0016020">
    <property type="term" value="C:membrane"/>
    <property type="evidence" value="ECO:0007669"/>
    <property type="project" value="UniProtKB-SubCell"/>
</dbReference>
<dbReference type="RefSeq" id="XP_033773453.1">
    <property type="nucleotide sequence ID" value="XM_033917562.1"/>
</dbReference>
<proteinExistence type="inferred from homology"/>
<evidence type="ECO:0000256" key="8">
    <source>
        <dbReference type="SAM" id="Phobius"/>
    </source>
</evidence>
<sequence length="417" mass="48546">MWNKGAGYIGLSFFIGPLFWHLEHLSGFEIIEKEDVFKTAPCPAFLVFDNAAYMADMSFELPCNCKPEEVTAVVWYFQKNMGSKNAKILTDFNGTVLVDSGHIRSGSDMLLRFSIRMFNLIVFRAQVEDTGHYICGTRQGEYFYGYDVDIQTSQRITVAFEDQKQHPQKDQIERHFRVFTTFWEWTKCDRCGVRGEQRRVGLCYVQSNYLFIRYQKTIPDVASCGSAAIPKLFKKAIMKRNSEVVIRSCMVKCPKCPKKKVELSLSNIISKLRRKPWVPEVPIQLYTQPVGYGLIISCPGARPEQAVAWDKKQVRYYRTHYLIGVNRSMRIFIDHGNHFNIRFVQIEDKGIYYCWVDGHLRAGFRLAVTYKNSRIRSLSDPETIYALKTIFTSYVFLTILFLTIHCFRCLHYTFKCC</sequence>
<dbReference type="CTD" id="100528020"/>
<evidence type="ECO:0000256" key="5">
    <source>
        <dbReference type="ARBA" id="ARBA00022989"/>
    </source>
</evidence>
<name>A0A6P8PFD5_GEOSA</name>
<accession>A0A6P8PFD5</accession>
<dbReference type="InterPro" id="IPR039311">
    <property type="entry name" value="FAM187A/B"/>
</dbReference>
<dbReference type="InterPro" id="IPR007110">
    <property type="entry name" value="Ig-like_dom"/>
</dbReference>
<keyword evidence="10" id="KW-1185">Reference proteome</keyword>
<evidence type="ECO:0000313" key="10">
    <source>
        <dbReference type="Proteomes" id="UP000515159"/>
    </source>
</evidence>
<dbReference type="SMART" id="SM00409">
    <property type="entry name" value="IG"/>
    <property type="match status" value="2"/>
</dbReference>
<keyword evidence="4" id="KW-0732">Signal</keyword>
<dbReference type="PROSITE" id="PS50835">
    <property type="entry name" value="IG_LIKE"/>
    <property type="match status" value="1"/>
</dbReference>
<keyword evidence="5 8" id="KW-1133">Transmembrane helix</keyword>
<evidence type="ECO:0000256" key="3">
    <source>
        <dbReference type="ARBA" id="ARBA00022692"/>
    </source>
</evidence>
<dbReference type="OrthoDB" id="9899560at2759"/>
<evidence type="ECO:0000256" key="2">
    <source>
        <dbReference type="ARBA" id="ARBA00008727"/>
    </source>
</evidence>
<comment type="subcellular location">
    <subcellularLocation>
        <location evidence="1">Membrane</location>
        <topology evidence="1">Single-pass type I membrane protein</topology>
    </subcellularLocation>
</comment>
<dbReference type="SUPFAM" id="SSF48726">
    <property type="entry name" value="Immunoglobulin"/>
    <property type="match status" value="2"/>
</dbReference>
<evidence type="ECO:0000259" key="9">
    <source>
        <dbReference type="PROSITE" id="PS50835"/>
    </source>
</evidence>
<dbReference type="AlphaFoldDB" id="A0A6P8PFD5"/>
<evidence type="ECO:0000256" key="4">
    <source>
        <dbReference type="ARBA" id="ARBA00022729"/>
    </source>
</evidence>
<comment type="similarity">
    <text evidence="2">Belongs to the FAM187 family.</text>
</comment>